<comment type="caution">
    <text evidence="7">The sequence shown here is derived from an EMBL/GenBank/DDBJ whole genome shotgun (WGS) entry which is preliminary data.</text>
</comment>
<dbReference type="Pfam" id="PF00072">
    <property type="entry name" value="Response_reg"/>
    <property type="match status" value="1"/>
</dbReference>
<accession>A0A2R5F0L1</accession>
<organism evidence="7 8">
    <name type="scientific">Paenibacillus agaridevorans</name>
    <dbReference type="NCBI Taxonomy" id="171404"/>
    <lineage>
        <taxon>Bacteria</taxon>
        <taxon>Bacillati</taxon>
        <taxon>Bacillota</taxon>
        <taxon>Bacilli</taxon>
        <taxon>Bacillales</taxon>
        <taxon>Paenibacillaceae</taxon>
        <taxon>Paenibacillus</taxon>
    </lineage>
</organism>
<keyword evidence="8" id="KW-1185">Reference proteome</keyword>
<evidence type="ECO:0000259" key="5">
    <source>
        <dbReference type="PROSITE" id="PS01124"/>
    </source>
</evidence>
<evidence type="ECO:0000256" key="4">
    <source>
        <dbReference type="PROSITE-ProRule" id="PRU00169"/>
    </source>
</evidence>
<dbReference type="InterPro" id="IPR009057">
    <property type="entry name" value="Homeodomain-like_sf"/>
</dbReference>
<evidence type="ECO:0000256" key="1">
    <source>
        <dbReference type="ARBA" id="ARBA00023015"/>
    </source>
</evidence>
<dbReference type="Pfam" id="PF12833">
    <property type="entry name" value="HTH_18"/>
    <property type="match status" value="1"/>
</dbReference>
<feature type="modified residue" description="4-aspartylphosphate" evidence="4">
    <location>
        <position position="55"/>
    </location>
</feature>
<dbReference type="PANTHER" id="PTHR43280">
    <property type="entry name" value="ARAC-FAMILY TRANSCRIPTIONAL REGULATOR"/>
    <property type="match status" value="1"/>
</dbReference>
<protein>
    <submittedName>
        <fullName evidence="7">DNA-binding response regulator</fullName>
    </submittedName>
</protein>
<dbReference type="Gene3D" id="3.40.50.2300">
    <property type="match status" value="1"/>
</dbReference>
<dbReference type="RefSeq" id="WP_108993924.1">
    <property type="nucleotide sequence ID" value="NZ_BDQX01000196.1"/>
</dbReference>
<dbReference type="Gene3D" id="1.10.10.60">
    <property type="entry name" value="Homeodomain-like"/>
    <property type="match status" value="2"/>
</dbReference>
<reference evidence="7 8" key="1">
    <citation type="submission" date="2017-08" db="EMBL/GenBank/DDBJ databases">
        <title>Substantial Increase in Enzyme Production by Combined Drug-Resistance Mutations in Paenibacillus agaridevorans.</title>
        <authorList>
            <person name="Tanaka Y."/>
            <person name="Funane K."/>
            <person name="Hosaka T."/>
            <person name="Shiwa Y."/>
            <person name="Fujita N."/>
            <person name="Miyazaki T."/>
            <person name="Yoshikawa H."/>
            <person name="Murakami K."/>
            <person name="Kasahara K."/>
            <person name="Inaoka T."/>
            <person name="Hiraga Y."/>
            <person name="Ochi K."/>
        </authorList>
    </citation>
    <scope>NUCLEOTIDE SEQUENCE [LARGE SCALE GENOMIC DNA]</scope>
    <source>
        <strain evidence="7 8">T-3040</strain>
    </source>
</reference>
<dbReference type="SUPFAM" id="SSF52172">
    <property type="entry name" value="CheY-like"/>
    <property type="match status" value="1"/>
</dbReference>
<dbReference type="SUPFAM" id="SSF46689">
    <property type="entry name" value="Homeodomain-like"/>
    <property type="match status" value="2"/>
</dbReference>
<dbReference type="EMBL" id="BDQX01000196">
    <property type="protein sequence ID" value="GBG09124.1"/>
    <property type="molecule type" value="Genomic_DNA"/>
</dbReference>
<dbReference type="GO" id="GO:0000160">
    <property type="term" value="P:phosphorelay signal transduction system"/>
    <property type="evidence" value="ECO:0007669"/>
    <property type="project" value="InterPro"/>
</dbReference>
<sequence length="369" mass="40950">MYNVFIMDDEPWSREVVKALGEWEKLGLRVAGEAEDGTEGLRQIGDQLPDIVVTDMRMPGIDGAELLQALHVRHPGTKLIVMSGYDDFIYTKGAIRSRAMEYLLKPISPEDLNAALARCKEELDREAGTRSSIFASGEDVQRYAGHRARIYASLLSLDKERIAGAFESLARELASAKTSVAEAGGSSRIASDLLFMLEQFLSEQEVTLEQLLLDRGVAANGMIDTATGSVTLRSTASPQEAALAVGEIYALAVEGLLSLRQSRSRLDMEDVVAYIDAHFQDAISLETVSGQFLISREHLSRAFKARTGENLSDYIVRKRMEKARSLIAVDRLPIKHAAQLSGYEDIAYFYRVFKKHFGITPGELRKERE</sequence>
<dbReference type="InterPro" id="IPR018060">
    <property type="entry name" value="HTH_AraC"/>
</dbReference>
<dbReference type="InterPro" id="IPR001789">
    <property type="entry name" value="Sig_transdc_resp-reg_receiver"/>
</dbReference>
<keyword evidence="2 7" id="KW-0238">DNA-binding</keyword>
<dbReference type="Proteomes" id="UP000245202">
    <property type="component" value="Unassembled WGS sequence"/>
</dbReference>
<dbReference type="GO" id="GO:0003700">
    <property type="term" value="F:DNA-binding transcription factor activity"/>
    <property type="evidence" value="ECO:0007669"/>
    <property type="project" value="InterPro"/>
</dbReference>
<evidence type="ECO:0000256" key="3">
    <source>
        <dbReference type="ARBA" id="ARBA00023163"/>
    </source>
</evidence>
<evidence type="ECO:0000313" key="7">
    <source>
        <dbReference type="EMBL" id="GBG09124.1"/>
    </source>
</evidence>
<dbReference type="SMART" id="SM00448">
    <property type="entry name" value="REC"/>
    <property type="match status" value="1"/>
</dbReference>
<keyword evidence="4" id="KW-0597">Phosphoprotein</keyword>
<feature type="domain" description="Response regulatory" evidence="6">
    <location>
        <begin position="3"/>
        <end position="120"/>
    </location>
</feature>
<dbReference type="CDD" id="cd17536">
    <property type="entry name" value="REC_YesN-like"/>
    <property type="match status" value="1"/>
</dbReference>
<dbReference type="InterPro" id="IPR011006">
    <property type="entry name" value="CheY-like_superfamily"/>
</dbReference>
<gene>
    <name evidence="7" type="ORF">PAT3040_03754</name>
</gene>
<dbReference type="PROSITE" id="PS50110">
    <property type="entry name" value="RESPONSE_REGULATORY"/>
    <property type="match status" value="1"/>
</dbReference>
<evidence type="ECO:0000313" key="8">
    <source>
        <dbReference type="Proteomes" id="UP000245202"/>
    </source>
</evidence>
<dbReference type="PANTHER" id="PTHR43280:SF10">
    <property type="entry name" value="REGULATORY PROTEIN POCR"/>
    <property type="match status" value="1"/>
</dbReference>
<keyword evidence="3" id="KW-0804">Transcription</keyword>
<keyword evidence="1" id="KW-0805">Transcription regulation</keyword>
<evidence type="ECO:0000256" key="2">
    <source>
        <dbReference type="ARBA" id="ARBA00023125"/>
    </source>
</evidence>
<name>A0A2R5F0L1_9BACL</name>
<dbReference type="GO" id="GO:0043565">
    <property type="term" value="F:sequence-specific DNA binding"/>
    <property type="evidence" value="ECO:0007669"/>
    <property type="project" value="InterPro"/>
</dbReference>
<dbReference type="SMART" id="SM00342">
    <property type="entry name" value="HTH_ARAC"/>
    <property type="match status" value="1"/>
</dbReference>
<dbReference type="AlphaFoldDB" id="A0A2R5F0L1"/>
<evidence type="ECO:0000259" key="6">
    <source>
        <dbReference type="PROSITE" id="PS50110"/>
    </source>
</evidence>
<proteinExistence type="predicted"/>
<feature type="domain" description="HTH araC/xylS-type" evidence="5">
    <location>
        <begin position="269"/>
        <end position="367"/>
    </location>
</feature>
<dbReference type="PROSITE" id="PS01124">
    <property type="entry name" value="HTH_ARAC_FAMILY_2"/>
    <property type="match status" value="1"/>
</dbReference>